<sequence length="166" mass="18227">MHNSLFICCIGLIVFFLAACEATGGSEQTILKNSAHLEGRWNYDSIGLDCYSADLKYQGGSTEPVRAGAVLTIGPNSWVYSGSLHETHDYTCNGQKLILRRIGDTRMVRNGYIVPESVGQAIGRPSQHDIVLLTSTRLIVRDSVNAVSSNCGPGRCFCVVRFYYSR</sequence>
<evidence type="ECO:0000256" key="1">
    <source>
        <dbReference type="SAM" id="SignalP"/>
    </source>
</evidence>
<gene>
    <name evidence="2" type="ORF">SAMN06269173_11725</name>
</gene>
<keyword evidence="1" id="KW-0732">Signal</keyword>
<evidence type="ECO:0000313" key="3">
    <source>
        <dbReference type="Proteomes" id="UP000198310"/>
    </source>
</evidence>
<protein>
    <recommendedName>
        <fullName evidence="4">Lipocalin-like domain-containing protein</fullName>
    </recommendedName>
</protein>
<evidence type="ECO:0008006" key="4">
    <source>
        <dbReference type="Google" id="ProtNLM"/>
    </source>
</evidence>
<reference evidence="3" key="1">
    <citation type="submission" date="2017-06" db="EMBL/GenBank/DDBJ databases">
        <authorList>
            <person name="Varghese N."/>
            <person name="Submissions S."/>
        </authorList>
    </citation>
    <scope>NUCLEOTIDE SEQUENCE [LARGE SCALE GENOMIC DNA]</scope>
    <source>
        <strain evidence="3">DSM 28041</strain>
    </source>
</reference>
<keyword evidence="3" id="KW-1185">Reference proteome</keyword>
<dbReference type="EMBL" id="FZNS01000017">
    <property type="protein sequence ID" value="SNS01559.1"/>
    <property type="molecule type" value="Genomic_DNA"/>
</dbReference>
<proteinExistence type="predicted"/>
<evidence type="ECO:0000313" key="2">
    <source>
        <dbReference type="EMBL" id="SNS01559.1"/>
    </source>
</evidence>
<dbReference type="Proteomes" id="UP000198310">
    <property type="component" value="Unassembled WGS sequence"/>
</dbReference>
<accession>A0A239B1A3</accession>
<name>A0A239B1A3_9BACT</name>
<feature type="chain" id="PRO_5012782807" description="Lipocalin-like domain-containing protein" evidence="1">
    <location>
        <begin position="19"/>
        <end position="166"/>
    </location>
</feature>
<organism evidence="2 3">
    <name type="scientific">Hymenobacter mucosus</name>
    <dbReference type="NCBI Taxonomy" id="1411120"/>
    <lineage>
        <taxon>Bacteria</taxon>
        <taxon>Pseudomonadati</taxon>
        <taxon>Bacteroidota</taxon>
        <taxon>Cytophagia</taxon>
        <taxon>Cytophagales</taxon>
        <taxon>Hymenobacteraceae</taxon>
        <taxon>Hymenobacter</taxon>
    </lineage>
</organism>
<dbReference type="AlphaFoldDB" id="A0A239B1A3"/>
<feature type="signal peptide" evidence="1">
    <location>
        <begin position="1"/>
        <end position="18"/>
    </location>
</feature>